<dbReference type="RefSeq" id="WP_012624092.1">
    <property type="nucleotide sequence ID" value="NZ_FPIW01000011.1"/>
</dbReference>
<dbReference type="EMBL" id="FPIW01000011">
    <property type="protein sequence ID" value="SFW35583.1"/>
    <property type="molecule type" value="Genomic_DNA"/>
</dbReference>
<evidence type="ECO:0000313" key="2">
    <source>
        <dbReference type="EMBL" id="SFW35583.1"/>
    </source>
</evidence>
<accession>A0AA94HRT5</accession>
<name>A0AA94HRT5_DESDE</name>
<comment type="caution">
    <text evidence="2">The sequence shown here is derived from an EMBL/GenBank/DDBJ whole genome shotgun (WGS) entry which is preliminary data.</text>
</comment>
<evidence type="ECO:0000313" key="3">
    <source>
        <dbReference type="Proteomes" id="UP000182680"/>
    </source>
</evidence>
<organism evidence="2 3">
    <name type="scientific">Desulfovibrio desulfuricans</name>
    <dbReference type="NCBI Taxonomy" id="876"/>
    <lineage>
        <taxon>Bacteria</taxon>
        <taxon>Pseudomonadati</taxon>
        <taxon>Thermodesulfobacteriota</taxon>
        <taxon>Desulfovibrionia</taxon>
        <taxon>Desulfovibrionales</taxon>
        <taxon>Desulfovibrionaceae</taxon>
        <taxon>Desulfovibrio</taxon>
    </lineage>
</organism>
<dbReference type="OMA" id="FANPVGH"/>
<protein>
    <submittedName>
        <fullName evidence="2">RsbT co-antagonist protein rsbRD N-terminal domain-containing protein</fullName>
    </submittedName>
</protein>
<dbReference type="AlphaFoldDB" id="A0AA94HRT5"/>
<dbReference type="InterPro" id="IPR025751">
    <property type="entry name" value="RsbRD_N_dom"/>
</dbReference>
<feature type="domain" description="RsbT co-antagonist protein RsbRD N-terminal" evidence="1">
    <location>
        <begin position="13"/>
        <end position="148"/>
    </location>
</feature>
<gene>
    <name evidence="2" type="ORF">SAMN02910291_00968</name>
</gene>
<reference evidence="3" key="1">
    <citation type="submission" date="2016-11" db="EMBL/GenBank/DDBJ databases">
        <authorList>
            <person name="Jaros S."/>
            <person name="Januszkiewicz K."/>
            <person name="Wedrychowicz H."/>
        </authorList>
    </citation>
    <scope>NUCLEOTIDE SEQUENCE [LARGE SCALE GENOMIC DNA]</scope>
    <source>
        <strain evidence="3">DSM 7057</strain>
    </source>
</reference>
<dbReference type="Proteomes" id="UP000182680">
    <property type="component" value="Unassembled WGS sequence"/>
</dbReference>
<dbReference type="Pfam" id="PF14361">
    <property type="entry name" value="RsbRD_N"/>
    <property type="match status" value="1"/>
</dbReference>
<sequence length="175" mass="19928">MKAQELFRKHKSEIVRLWAEEVFDTYPFETTGFLRTRNDPFANPVAHMTKEAAGALYDAMAGEHVDPGQTKKALERFIRLRAVQKYAPSQGLGVFFLMKPILRTHLLPEFIALGDTAPYMEAESRLDSLTLLAFDMYTEAREVVADLRITEIRNQYAQLARWAQKLEGGPSHPAD</sequence>
<evidence type="ECO:0000259" key="1">
    <source>
        <dbReference type="Pfam" id="PF14361"/>
    </source>
</evidence>
<proteinExistence type="predicted"/>